<accession>A0A8S9VEL2</accession>
<name>A0A8S9VEL2_PHYIN</name>
<reference evidence="1" key="1">
    <citation type="submission" date="2020-03" db="EMBL/GenBank/DDBJ databases">
        <title>Hybrid Assembly of Korean Phytophthora infestans isolates.</title>
        <authorList>
            <person name="Prokchorchik M."/>
            <person name="Lee Y."/>
            <person name="Seo J."/>
            <person name="Cho J.-H."/>
            <person name="Park Y.-E."/>
            <person name="Jang D.-C."/>
            <person name="Im J.-S."/>
            <person name="Choi J.-G."/>
            <person name="Park H.-J."/>
            <person name="Lee G.-B."/>
            <person name="Lee Y.-G."/>
            <person name="Hong S.-Y."/>
            <person name="Cho K."/>
            <person name="Sohn K.H."/>
        </authorList>
    </citation>
    <scope>NUCLEOTIDE SEQUENCE</scope>
    <source>
        <strain evidence="1">KR_2_A2</strain>
    </source>
</reference>
<protein>
    <submittedName>
        <fullName evidence="1">Uncharacterized protein</fullName>
    </submittedName>
</protein>
<dbReference type="AlphaFoldDB" id="A0A8S9VEL2"/>
<dbReference type="Proteomes" id="UP000704712">
    <property type="component" value="Unassembled WGS sequence"/>
</dbReference>
<evidence type="ECO:0000313" key="1">
    <source>
        <dbReference type="EMBL" id="KAF4149068.1"/>
    </source>
</evidence>
<sequence length="102" mass="11917">MEKSPTLTRPTFSVALFFANRGQAKVKFRFHWSKTHPLFFFKLDSENNPKLAARRRRAGRKTRHEQLLWALRSALDSDGKKAYFVTARALNLQLEDPNSRIL</sequence>
<proteinExistence type="predicted"/>
<gene>
    <name evidence="1" type="ORF">GN958_ATG01832</name>
</gene>
<organism evidence="1 2">
    <name type="scientific">Phytophthora infestans</name>
    <name type="common">Potato late blight agent</name>
    <name type="synonym">Botrytis infestans</name>
    <dbReference type="NCBI Taxonomy" id="4787"/>
    <lineage>
        <taxon>Eukaryota</taxon>
        <taxon>Sar</taxon>
        <taxon>Stramenopiles</taxon>
        <taxon>Oomycota</taxon>
        <taxon>Peronosporomycetes</taxon>
        <taxon>Peronosporales</taxon>
        <taxon>Peronosporaceae</taxon>
        <taxon>Phytophthora</taxon>
    </lineage>
</organism>
<comment type="caution">
    <text evidence="1">The sequence shown here is derived from an EMBL/GenBank/DDBJ whole genome shotgun (WGS) entry which is preliminary data.</text>
</comment>
<dbReference type="EMBL" id="JAACNO010000205">
    <property type="protein sequence ID" value="KAF4149068.1"/>
    <property type="molecule type" value="Genomic_DNA"/>
</dbReference>
<evidence type="ECO:0000313" key="2">
    <source>
        <dbReference type="Proteomes" id="UP000704712"/>
    </source>
</evidence>